<dbReference type="RefSeq" id="WP_319953155.1">
    <property type="nucleotide sequence ID" value="NZ_JAXAVX010000002.1"/>
</dbReference>
<dbReference type="SUPFAM" id="SSF52540">
    <property type="entry name" value="P-loop containing nucleoside triphosphate hydrolases"/>
    <property type="match status" value="1"/>
</dbReference>
<gene>
    <name evidence="7" type="ORF">SK069_05310</name>
</gene>
<keyword evidence="4" id="KW-0175">Coiled coil</keyword>
<feature type="coiled-coil region" evidence="4">
    <location>
        <begin position="533"/>
        <end position="598"/>
    </location>
</feature>
<dbReference type="Gene3D" id="3.40.50.300">
    <property type="entry name" value="P-loop containing nucleotide triphosphate hydrolases"/>
    <property type="match status" value="2"/>
</dbReference>
<evidence type="ECO:0000313" key="8">
    <source>
        <dbReference type="Proteomes" id="UP001277761"/>
    </source>
</evidence>
<accession>A0ABU4VGQ0</accession>
<feature type="region of interest" description="Disordered" evidence="5">
    <location>
        <begin position="410"/>
        <end position="430"/>
    </location>
</feature>
<comment type="similarity">
    <text evidence="1">Belongs to the SMC family. SbcC subfamily.</text>
</comment>
<dbReference type="PANTHER" id="PTHR32114">
    <property type="entry name" value="ABC TRANSPORTER ABCH.3"/>
    <property type="match status" value="1"/>
</dbReference>
<evidence type="ECO:0000256" key="4">
    <source>
        <dbReference type="SAM" id="Coils"/>
    </source>
</evidence>
<keyword evidence="8" id="KW-1185">Reference proteome</keyword>
<dbReference type="Proteomes" id="UP001277761">
    <property type="component" value="Unassembled WGS sequence"/>
</dbReference>
<proteinExistence type="inferred from homology"/>
<feature type="coiled-coil region" evidence="4">
    <location>
        <begin position="266"/>
        <end position="297"/>
    </location>
</feature>
<feature type="coiled-coil region" evidence="4">
    <location>
        <begin position="685"/>
        <end position="743"/>
    </location>
</feature>
<comment type="caution">
    <text evidence="7">The sequence shown here is derived from an EMBL/GenBank/DDBJ whole genome shotgun (WGS) entry which is preliminary data.</text>
</comment>
<dbReference type="Pfam" id="PF13558">
    <property type="entry name" value="SbcC_Walker_B"/>
    <property type="match status" value="1"/>
</dbReference>
<feature type="domain" description="Rad50/SbcC-type AAA" evidence="6">
    <location>
        <begin position="5"/>
        <end position="183"/>
    </location>
</feature>
<dbReference type="InterPro" id="IPR027417">
    <property type="entry name" value="P-loop_NTPase"/>
</dbReference>
<comment type="subunit">
    <text evidence="2">Heterodimer of SbcC and SbcD.</text>
</comment>
<evidence type="ECO:0000256" key="2">
    <source>
        <dbReference type="ARBA" id="ARBA00011322"/>
    </source>
</evidence>
<evidence type="ECO:0000256" key="1">
    <source>
        <dbReference type="ARBA" id="ARBA00006930"/>
    </source>
</evidence>
<dbReference type="PANTHER" id="PTHR32114:SF2">
    <property type="entry name" value="ABC TRANSPORTER ABCH.3"/>
    <property type="match status" value="1"/>
</dbReference>
<reference evidence="7 8" key="1">
    <citation type="submission" date="2023-11" db="EMBL/GenBank/DDBJ databases">
        <authorList>
            <person name="Xu M."/>
            <person name="Jiang T."/>
        </authorList>
    </citation>
    <scope>NUCLEOTIDE SEQUENCE [LARGE SCALE GENOMIC DNA]</scope>
    <source>
        <strain evidence="7 8">SD</strain>
    </source>
</reference>
<dbReference type="EMBL" id="JAXAVX010000002">
    <property type="protein sequence ID" value="MDX8151002.1"/>
    <property type="molecule type" value="Genomic_DNA"/>
</dbReference>
<evidence type="ECO:0000256" key="3">
    <source>
        <dbReference type="ARBA" id="ARBA00013368"/>
    </source>
</evidence>
<name>A0ABU4VGQ0_9ACTN</name>
<dbReference type="Pfam" id="PF13476">
    <property type="entry name" value="AAA_23"/>
    <property type="match status" value="1"/>
</dbReference>
<evidence type="ECO:0000259" key="6">
    <source>
        <dbReference type="Pfam" id="PF13476"/>
    </source>
</evidence>
<evidence type="ECO:0000313" key="7">
    <source>
        <dbReference type="EMBL" id="MDX8151002.1"/>
    </source>
</evidence>
<dbReference type="InterPro" id="IPR038729">
    <property type="entry name" value="Rad50/SbcC_AAA"/>
</dbReference>
<feature type="region of interest" description="Disordered" evidence="5">
    <location>
        <begin position="218"/>
        <end position="237"/>
    </location>
</feature>
<organism evidence="7 8">
    <name type="scientific">Patulibacter brassicae</name>
    <dbReference type="NCBI Taxonomy" id="1705717"/>
    <lineage>
        <taxon>Bacteria</taxon>
        <taxon>Bacillati</taxon>
        <taxon>Actinomycetota</taxon>
        <taxon>Thermoleophilia</taxon>
        <taxon>Solirubrobacterales</taxon>
        <taxon>Patulibacteraceae</taxon>
        <taxon>Patulibacter</taxon>
    </lineage>
</organism>
<evidence type="ECO:0000256" key="5">
    <source>
        <dbReference type="SAM" id="MobiDB-lite"/>
    </source>
</evidence>
<protein>
    <recommendedName>
        <fullName evidence="3">Nuclease SbcCD subunit C</fullName>
    </recommendedName>
</protein>
<sequence>MRLHRLELEAFGPFAGHEEVDFDRLSDAGLFLLSGPTGAGKTSVLDAVCFALFGQVPGARDTAARLASDHRDPATTPRVTLEATIAGRRIRVSRTPPHARPRKRGEGDELVSVSATATLEVDAGDGWTPVASRIEEVAHELDALLGMTASQFLQVVMLPQGAFSGFLRADAKSRQALLERLFDAGRFSRVEDRLRDQDRTAASVVAQARVAASTALAAAAGRWESPQSPPELTDGDDVDDVATWLAGEEERLRLAHEQAAAALESARDVAREAAAARDQAREVAERQRRRRDALERLRAGDEDAQRERAARLDAHRRAVPLAGHLSQVAAARAAAGDAERTLAKARAWIDGLEDDALAGTAPDGWGAGARERAEQAAALRDLAELEAGLPGRRGELERRRLAARADAERAAAARARGDQAEAQERDLRDRVERGRRAATTAAELAAQATAAGERAAAALERDRLEREVQACVARAQAAVDAHQAALDAVLDLRRRRLEGYAAELAAGLRDGEACPVCGGDHHPAPARPGDGHVDAAQEERAEAEVERLRGRREDAERLLGERRQELAAAQQAAGLGAAEALAAERDALERRLAEAREIAGAGEGAATALAELERRRTADRETEQEALRAASAATARADALAEELDAVAARVAQARGDAPSVAARMRALEHEARYLEKAAAAHEGAQAAAAALDAAEARLAAALAEHGFDAPPDPRTILAPRDAAALEQEVERDARERRSAEAALAAPEVAAVAELPPVDLAAVERRTAEARDAVERATAVADAARRRHADVTERLAGLRTVLDALGPLTDAARRAHALSELARGGSGNARRIQLSAWVLAARLEQVAAAATIHLRRMSSGRYALVLHEEAASARGKGTAGLGLRVQDGWTGEERDTATLSGGESFFASLALALGLAETVSAEAGGAQLGTLFIDEGFGSLDEQTLDEVLAVLDELRDGGRAVGIVSHVPELKQRVPAQLLVEKARDGSHLRHAAAAPL</sequence>